<protein>
    <submittedName>
        <fullName evidence="4">Indolepyruvate ferredoxin oxidoreductase family protein</fullName>
    </submittedName>
</protein>
<keyword evidence="5" id="KW-1185">Reference proteome</keyword>
<dbReference type="RefSeq" id="WP_119761383.1">
    <property type="nucleotide sequence ID" value="NZ_QYUM01000003.1"/>
</dbReference>
<feature type="domain" description="DUF6537" evidence="3">
    <location>
        <begin position="940"/>
        <end position="1135"/>
    </location>
</feature>
<evidence type="ECO:0000313" key="4">
    <source>
        <dbReference type="EMBL" id="RJF90296.1"/>
    </source>
</evidence>
<dbReference type="InterPro" id="IPR002869">
    <property type="entry name" value="Pyrv_flavodox_OxRed_cen"/>
</dbReference>
<dbReference type="NCBIfam" id="NF009588">
    <property type="entry name" value="PRK13029.1"/>
    <property type="match status" value="1"/>
</dbReference>
<feature type="domain" description="Pyruvate/ketoisovalerate oxidoreductase catalytic" evidence="2">
    <location>
        <begin position="726"/>
        <end position="911"/>
    </location>
</feature>
<gene>
    <name evidence="4" type="ORF">D3876_08480</name>
</gene>
<dbReference type="Pfam" id="PF20169">
    <property type="entry name" value="DUF6537"/>
    <property type="match status" value="1"/>
</dbReference>
<dbReference type="PANTHER" id="PTHR48084">
    <property type="entry name" value="2-OXOGLUTARATE OXIDOREDUCTASE SUBUNIT KORB-RELATED"/>
    <property type="match status" value="1"/>
</dbReference>
<evidence type="ECO:0000259" key="3">
    <source>
        <dbReference type="Pfam" id="PF20169"/>
    </source>
</evidence>
<keyword evidence="1" id="KW-0560">Oxidoreductase</keyword>
<dbReference type="SUPFAM" id="SSF53323">
    <property type="entry name" value="Pyruvate-ferredoxin oxidoreductase, PFOR, domain III"/>
    <property type="match status" value="1"/>
</dbReference>
<evidence type="ECO:0000259" key="2">
    <source>
        <dbReference type="Pfam" id="PF01558"/>
    </source>
</evidence>
<dbReference type="Proteomes" id="UP000286100">
    <property type="component" value="Unassembled WGS sequence"/>
</dbReference>
<dbReference type="InterPro" id="IPR029061">
    <property type="entry name" value="THDP-binding"/>
</dbReference>
<accession>A0A418WJS9</accession>
<dbReference type="PANTHER" id="PTHR48084:SF3">
    <property type="entry name" value="SUBUNIT OF PYRUVATE:FLAVODOXIN OXIDOREDUCTASE"/>
    <property type="match status" value="1"/>
</dbReference>
<evidence type="ECO:0000313" key="5">
    <source>
        <dbReference type="Proteomes" id="UP000286100"/>
    </source>
</evidence>
<dbReference type="OrthoDB" id="9803617at2"/>
<sequence>MKPERVVSLEAIYNSEEGPVFMTGIQALVRLPLMQRRFDRRRGLSTGGLISGYRGSPIGAYDQQLWKAQKYLDAHDVVFQPGLNEDLAATALWGAQMHEAFGPSKVDGVFGIWYGKGPGVDRTGDAFRNANMIGTSALGGVLAIGGDDHAAQSSMFPHQTDGIFQSAHIPVLQPANVSDILTLGMAGIAMSRFAGTWVAMKTIAEVVESAASFALPDPCPGFVAPAELVPPHGLNWDPAIQWPAERAEYERRLIEERLPAAIGWAVANRIDTPIFASHAKRLCVVTVGKAHQDFMQALENLGIGEDEAEALGISVYKVAMSWPLAAEPLLAFAGEADEIFVVEEKAPTVEDQIKTALYHRGGKRIRVTGKADADGKPLLPVVMEFTPLMVAQAFAGRIAHDLVGVAERLKALEAMASRGVVVPFPARKPFFCSGCPHNSSTKTPEGSISGGGIGCHVMALSVPKLKTTTFSQMGGEGLQWVGAAPFSQTDHIFQNIGDGTYQHSGLLAIRAAVAAKTNITFKILYNDAVAMTGGQPAEGVIDPRRIVAQLQAEGVGRVHFVSDDPDKWRALPGGVVAAHRDEMDAIQRALRETPGVTAIVYEQTCAAEKRRRRKRGAFADPDRRLFINPRVCEGCGDCSVQSNCIAVQPLPTAEGVKRRIDQSACNKDFSCLKGFCPSFVEIEGAVLRGPDAGRIAALEAERFAMLPAPTLPALDGVYNIYVAGIGGLGVLTVGALLGMAAHTDGRVSTVLDFTGLAQKNGAVVSQVRIAPEGASIHAARIGGGEADLILGTDALVAASPDALRKFAPGRGAIVLNADETPTADVVADRDAKLPTPRIIETLLSRAGDRGFLLHATRIAEGLFGNNVAANTLIVGYAWQKGLLPISAEAIEAAIEANGAAVALNKRAFAWGRLAAIDPDAVNAIVSLAQAEPLAEEDVMALVARRTADLTAYQDASYAERYAALIRSVAMVAKPHGARGEALVRTVAANAYKLMAYKDEYEVARLYSEPAFRQALAAQFSGSKRLSVYLAPPLLSRMDARTGRPAKRKFGPWIFSAMTLLAKGRRLRGGWADPFGRTAERRTERALRDEYLTMIDRLMPRLDAGNLEAITAIAALPDQVRGYGLVKEQAIEHYRAGLQALLADLDSAGTIAAAA</sequence>
<dbReference type="EMBL" id="QYUM01000003">
    <property type="protein sequence ID" value="RJF90296.1"/>
    <property type="molecule type" value="Genomic_DNA"/>
</dbReference>
<dbReference type="InterPro" id="IPR002880">
    <property type="entry name" value="Pyrv_Fd/Flavodoxin_OxRdtase_N"/>
</dbReference>
<proteinExistence type="predicted"/>
<dbReference type="AlphaFoldDB" id="A0A418WJS9"/>
<comment type="caution">
    <text evidence="4">The sequence shown here is derived from an EMBL/GenBank/DDBJ whole genome shotgun (WGS) entry which is preliminary data.</text>
</comment>
<dbReference type="Gene3D" id="3.40.50.970">
    <property type="match status" value="1"/>
</dbReference>
<evidence type="ECO:0000256" key="1">
    <source>
        <dbReference type="ARBA" id="ARBA00023002"/>
    </source>
</evidence>
<dbReference type="GO" id="GO:0016903">
    <property type="term" value="F:oxidoreductase activity, acting on the aldehyde or oxo group of donors"/>
    <property type="evidence" value="ECO:0007669"/>
    <property type="project" value="InterPro"/>
</dbReference>
<dbReference type="CDD" id="cd07034">
    <property type="entry name" value="TPP_PYR_PFOR_IOR-alpha_like"/>
    <property type="match status" value="1"/>
</dbReference>
<dbReference type="Gene3D" id="3.40.920.10">
    <property type="entry name" value="Pyruvate-ferredoxin oxidoreductase, PFOR, domain III"/>
    <property type="match status" value="1"/>
</dbReference>
<dbReference type="InterPro" id="IPR051457">
    <property type="entry name" value="2-oxoacid:Fd_oxidoreductase"/>
</dbReference>
<keyword evidence="4" id="KW-0670">Pyruvate</keyword>
<reference evidence="4 5" key="1">
    <citation type="submission" date="2018-09" db="EMBL/GenBank/DDBJ databases">
        <authorList>
            <person name="Zhu H."/>
        </authorList>
    </citation>
    <scope>NUCLEOTIDE SEQUENCE [LARGE SCALE GENOMIC DNA]</scope>
    <source>
        <strain evidence="4 5">K2R01-6</strain>
    </source>
</reference>
<dbReference type="SUPFAM" id="SSF52518">
    <property type="entry name" value="Thiamin diphosphate-binding fold (THDP-binding)"/>
    <property type="match status" value="2"/>
</dbReference>
<dbReference type="InterPro" id="IPR019752">
    <property type="entry name" value="Pyrv/ketoisovalerate_OxRed_cat"/>
</dbReference>
<dbReference type="InterPro" id="IPR046667">
    <property type="entry name" value="DUF6537"/>
</dbReference>
<name>A0A418WJS9_9SPHN</name>
<dbReference type="NCBIfam" id="NF009589">
    <property type="entry name" value="PRK13030.1"/>
    <property type="match status" value="1"/>
</dbReference>
<dbReference type="Pfam" id="PF01558">
    <property type="entry name" value="POR"/>
    <property type="match status" value="1"/>
</dbReference>
<organism evidence="4 5">
    <name type="scientific">Sphingomonas cavernae</name>
    <dbReference type="NCBI Taxonomy" id="2320861"/>
    <lineage>
        <taxon>Bacteria</taxon>
        <taxon>Pseudomonadati</taxon>
        <taxon>Pseudomonadota</taxon>
        <taxon>Alphaproteobacteria</taxon>
        <taxon>Sphingomonadales</taxon>
        <taxon>Sphingomonadaceae</taxon>
        <taxon>Sphingomonas</taxon>
    </lineage>
</organism>